<evidence type="ECO:0000256" key="4">
    <source>
        <dbReference type="ARBA" id="ARBA00023136"/>
    </source>
</evidence>
<keyword evidence="4 5" id="KW-0472">Membrane</keyword>
<dbReference type="GO" id="GO:0005886">
    <property type="term" value="C:plasma membrane"/>
    <property type="evidence" value="ECO:0007669"/>
    <property type="project" value="TreeGrafter"/>
</dbReference>
<feature type="transmembrane region" description="Helical" evidence="5">
    <location>
        <begin position="48"/>
        <end position="66"/>
    </location>
</feature>
<evidence type="ECO:0000256" key="5">
    <source>
        <dbReference type="SAM" id="Phobius"/>
    </source>
</evidence>
<dbReference type="Proteomes" id="UP000886724">
    <property type="component" value="Unassembled WGS sequence"/>
</dbReference>
<dbReference type="SUPFAM" id="SSF141322">
    <property type="entry name" value="NfeD domain-like"/>
    <property type="match status" value="1"/>
</dbReference>
<dbReference type="InterPro" id="IPR012340">
    <property type="entry name" value="NA-bd_OB-fold"/>
</dbReference>
<reference evidence="7" key="2">
    <citation type="submission" date="2021-04" db="EMBL/GenBank/DDBJ databases">
        <authorList>
            <person name="Gilroy R."/>
        </authorList>
    </citation>
    <scope>NUCLEOTIDE SEQUENCE</scope>
    <source>
        <strain evidence="7">ChiGjej1B1-14440</strain>
    </source>
</reference>
<evidence type="ECO:0000313" key="8">
    <source>
        <dbReference type="Proteomes" id="UP000886724"/>
    </source>
</evidence>
<evidence type="ECO:0000256" key="1">
    <source>
        <dbReference type="ARBA" id="ARBA00004141"/>
    </source>
</evidence>
<proteinExistence type="predicted"/>
<evidence type="ECO:0000259" key="6">
    <source>
        <dbReference type="Pfam" id="PF01957"/>
    </source>
</evidence>
<name>A0A9D1XNX7_9FIRM</name>
<accession>A0A9D1XNX7</accession>
<feature type="domain" description="NfeD-like C-terminal" evidence="6">
    <location>
        <begin position="79"/>
        <end position="138"/>
    </location>
</feature>
<dbReference type="InterPro" id="IPR002810">
    <property type="entry name" value="NfeD-like_C"/>
</dbReference>
<keyword evidence="3 5" id="KW-1133">Transmembrane helix</keyword>
<dbReference type="AlphaFoldDB" id="A0A9D1XNX7"/>
<sequence>MIPIWLGITIVAAIIEILTTDLVSIWFAAGGIVSLIACLLGASQTIQIVLFAIVSIFTIIIVRPIAKKYLRTNIEKTNVDRVIGKHGLVTKTITADNKGEVKVMSTSWPATSLDNSVISEGNYCEIVAIEGVHLVVKKIEE</sequence>
<dbReference type="PANTHER" id="PTHR33507:SF3">
    <property type="entry name" value="INNER MEMBRANE PROTEIN YBBJ"/>
    <property type="match status" value="1"/>
</dbReference>
<dbReference type="EMBL" id="DXET01000287">
    <property type="protein sequence ID" value="HIX82804.1"/>
    <property type="molecule type" value="Genomic_DNA"/>
</dbReference>
<comment type="caution">
    <text evidence="7">The sequence shown here is derived from an EMBL/GenBank/DDBJ whole genome shotgun (WGS) entry which is preliminary data.</text>
</comment>
<gene>
    <name evidence="7" type="ORF">H9980_12675</name>
</gene>
<dbReference type="InterPro" id="IPR052165">
    <property type="entry name" value="Membrane_assoc_protease"/>
</dbReference>
<evidence type="ECO:0000256" key="3">
    <source>
        <dbReference type="ARBA" id="ARBA00022989"/>
    </source>
</evidence>
<comment type="subcellular location">
    <subcellularLocation>
        <location evidence="1">Membrane</location>
        <topology evidence="1">Multi-pass membrane protein</topology>
    </subcellularLocation>
</comment>
<evidence type="ECO:0000256" key="2">
    <source>
        <dbReference type="ARBA" id="ARBA00022692"/>
    </source>
</evidence>
<organism evidence="7 8">
    <name type="scientific">Candidatus Erysipelatoclostridium merdavium</name>
    <dbReference type="NCBI Taxonomy" id="2838566"/>
    <lineage>
        <taxon>Bacteria</taxon>
        <taxon>Bacillati</taxon>
        <taxon>Bacillota</taxon>
        <taxon>Erysipelotrichia</taxon>
        <taxon>Erysipelotrichales</taxon>
        <taxon>Erysipelotrichales incertae sedis</taxon>
    </lineage>
</organism>
<dbReference type="Gene3D" id="2.40.50.140">
    <property type="entry name" value="Nucleic acid-binding proteins"/>
    <property type="match status" value="1"/>
</dbReference>
<evidence type="ECO:0000313" key="7">
    <source>
        <dbReference type="EMBL" id="HIX82804.1"/>
    </source>
</evidence>
<keyword evidence="2 5" id="KW-0812">Transmembrane</keyword>
<protein>
    <submittedName>
        <fullName evidence="7">NfeD family protein</fullName>
    </submittedName>
</protein>
<dbReference type="PANTHER" id="PTHR33507">
    <property type="entry name" value="INNER MEMBRANE PROTEIN YBBJ"/>
    <property type="match status" value="1"/>
</dbReference>
<reference evidence="7" key="1">
    <citation type="journal article" date="2021" name="PeerJ">
        <title>Extensive microbial diversity within the chicken gut microbiome revealed by metagenomics and culture.</title>
        <authorList>
            <person name="Gilroy R."/>
            <person name="Ravi A."/>
            <person name="Getino M."/>
            <person name="Pursley I."/>
            <person name="Horton D.L."/>
            <person name="Alikhan N.F."/>
            <person name="Baker D."/>
            <person name="Gharbi K."/>
            <person name="Hall N."/>
            <person name="Watson M."/>
            <person name="Adriaenssens E.M."/>
            <person name="Foster-Nyarko E."/>
            <person name="Jarju S."/>
            <person name="Secka A."/>
            <person name="Antonio M."/>
            <person name="Oren A."/>
            <person name="Chaudhuri R.R."/>
            <person name="La Ragione R."/>
            <person name="Hildebrand F."/>
            <person name="Pallen M.J."/>
        </authorList>
    </citation>
    <scope>NUCLEOTIDE SEQUENCE</scope>
    <source>
        <strain evidence="7">ChiGjej1B1-14440</strain>
    </source>
</reference>
<dbReference type="Pfam" id="PF01957">
    <property type="entry name" value="NfeD"/>
    <property type="match status" value="1"/>
</dbReference>